<keyword evidence="2" id="KW-1003">Cell membrane</keyword>
<dbReference type="PANTHER" id="PTHR23513:SF11">
    <property type="entry name" value="STAPHYLOFERRIN A TRANSPORTER"/>
    <property type="match status" value="1"/>
</dbReference>
<feature type="transmembrane region" description="Helical" evidence="6">
    <location>
        <begin position="383"/>
        <end position="402"/>
    </location>
</feature>
<feature type="transmembrane region" description="Helical" evidence="6">
    <location>
        <begin position="296"/>
        <end position="312"/>
    </location>
</feature>
<dbReference type="Pfam" id="PF07690">
    <property type="entry name" value="MFS_1"/>
    <property type="match status" value="2"/>
</dbReference>
<gene>
    <name evidence="8" type="ORF">GCM10022267_74930</name>
</gene>
<comment type="caution">
    <text evidence="8">The sequence shown here is derived from an EMBL/GenBank/DDBJ whole genome shotgun (WGS) entry which is preliminary data.</text>
</comment>
<dbReference type="InterPro" id="IPR020846">
    <property type="entry name" value="MFS_dom"/>
</dbReference>
<dbReference type="PANTHER" id="PTHR23513">
    <property type="entry name" value="INTEGRAL MEMBRANE EFFLUX PROTEIN-RELATED"/>
    <property type="match status" value="1"/>
</dbReference>
<reference evidence="9" key="1">
    <citation type="journal article" date="2019" name="Int. J. Syst. Evol. Microbiol.">
        <title>The Global Catalogue of Microorganisms (GCM) 10K type strain sequencing project: providing services to taxonomists for standard genome sequencing and annotation.</title>
        <authorList>
            <consortium name="The Broad Institute Genomics Platform"/>
            <consortium name="The Broad Institute Genome Sequencing Center for Infectious Disease"/>
            <person name="Wu L."/>
            <person name="Ma J."/>
        </authorList>
    </citation>
    <scope>NUCLEOTIDE SEQUENCE [LARGE SCALE GENOMIC DNA]</scope>
    <source>
        <strain evidence="9">JCM 17494</strain>
    </source>
</reference>
<dbReference type="PROSITE" id="PS50850">
    <property type="entry name" value="MFS"/>
    <property type="match status" value="1"/>
</dbReference>
<name>A0ABP7C5E1_9PSEU</name>
<evidence type="ECO:0000313" key="8">
    <source>
        <dbReference type="EMBL" id="GAA3677038.1"/>
    </source>
</evidence>
<feature type="domain" description="Major facilitator superfamily (MFS) profile" evidence="7">
    <location>
        <begin position="13"/>
        <end position="406"/>
    </location>
</feature>
<feature type="transmembrane region" description="Helical" evidence="6">
    <location>
        <begin position="353"/>
        <end position="377"/>
    </location>
</feature>
<evidence type="ECO:0000256" key="6">
    <source>
        <dbReference type="SAM" id="Phobius"/>
    </source>
</evidence>
<protein>
    <submittedName>
        <fullName evidence="8">MFS transporter</fullName>
    </submittedName>
</protein>
<feature type="transmembrane region" description="Helical" evidence="6">
    <location>
        <begin position="108"/>
        <end position="128"/>
    </location>
</feature>
<feature type="transmembrane region" description="Helical" evidence="6">
    <location>
        <begin position="176"/>
        <end position="198"/>
    </location>
</feature>
<dbReference type="RefSeq" id="WP_346135381.1">
    <property type="nucleotide sequence ID" value="NZ_BAABBE010000031.1"/>
</dbReference>
<dbReference type="EMBL" id="BAABBE010000031">
    <property type="protein sequence ID" value="GAA3677038.1"/>
    <property type="molecule type" value="Genomic_DNA"/>
</dbReference>
<keyword evidence="4 6" id="KW-1133">Transmembrane helix</keyword>
<dbReference type="Gene3D" id="1.20.1250.20">
    <property type="entry name" value="MFS general substrate transporter like domains"/>
    <property type="match status" value="1"/>
</dbReference>
<evidence type="ECO:0000256" key="3">
    <source>
        <dbReference type="ARBA" id="ARBA00022692"/>
    </source>
</evidence>
<dbReference type="Proteomes" id="UP001500711">
    <property type="component" value="Unassembled WGS sequence"/>
</dbReference>
<feature type="transmembrane region" description="Helical" evidence="6">
    <location>
        <begin position="264"/>
        <end position="284"/>
    </location>
</feature>
<comment type="subcellular location">
    <subcellularLocation>
        <location evidence="1">Cell membrane</location>
        <topology evidence="1">Multi-pass membrane protein</topology>
    </subcellularLocation>
</comment>
<feature type="transmembrane region" description="Helical" evidence="6">
    <location>
        <begin position="52"/>
        <end position="72"/>
    </location>
</feature>
<feature type="transmembrane region" description="Helical" evidence="6">
    <location>
        <begin position="318"/>
        <end position="341"/>
    </location>
</feature>
<evidence type="ECO:0000313" key="9">
    <source>
        <dbReference type="Proteomes" id="UP001500711"/>
    </source>
</evidence>
<sequence>MVSPPDELSYRSVLRLPDVGRLVTASTVSRLAEQTFALAIVLYTLERFHSPALAGVVAFIAMAPGLVLSPIAGAVLDRLGAARAITVDLLASAVLVFALVVADRTDFTSSWLLIVVAGLYSLTSPLHLAGVRTLLPRLVPAHALPRVNALDTSTFAVVDVLGPVLAGGLFALTGSWVTLALIGGLYVVAAVLLVPLALRTAEQRAEHPHLLREAASGLGYLLRHSTLRALAGSYSLYQVSWGVLVVAVPVTVQRELATADAAEVGTGLLWALVGVTAVVGALFVGRLESTNRERGWIMAGTLGTAVAVFPIAGLGGLVWLAVGLALVGLLSGLVDVGTLTLRQRRTDPEQLGRVLATSISANMSGLPLGSLIGGLVLAWSVPAAFAVGAAAAACSAVVALLISRSS</sequence>
<dbReference type="CDD" id="cd06173">
    <property type="entry name" value="MFS_MefA_like"/>
    <property type="match status" value="1"/>
</dbReference>
<feature type="transmembrane region" description="Helical" evidence="6">
    <location>
        <begin position="234"/>
        <end position="252"/>
    </location>
</feature>
<evidence type="ECO:0000256" key="4">
    <source>
        <dbReference type="ARBA" id="ARBA00022989"/>
    </source>
</evidence>
<evidence type="ECO:0000256" key="1">
    <source>
        <dbReference type="ARBA" id="ARBA00004651"/>
    </source>
</evidence>
<evidence type="ECO:0000259" key="7">
    <source>
        <dbReference type="PROSITE" id="PS50850"/>
    </source>
</evidence>
<organism evidence="8 9">
    <name type="scientific">Lentzea roselyniae</name>
    <dbReference type="NCBI Taxonomy" id="531940"/>
    <lineage>
        <taxon>Bacteria</taxon>
        <taxon>Bacillati</taxon>
        <taxon>Actinomycetota</taxon>
        <taxon>Actinomycetes</taxon>
        <taxon>Pseudonocardiales</taxon>
        <taxon>Pseudonocardiaceae</taxon>
        <taxon>Lentzea</taxon>
    </lineage>
</organism>
<evidence type="ECO:0000256" key="2">
    <source>
        <dbReference type="ARBA" id="ARBA00022475"/>
    </source>
</evidence>
<proteinExistence type="predicted"/>
<dbReference type="SUPFAM" id="SSF103473">
    <property type="entry name" value="MFS general substrate transporter"/>
    <property type="match status" value="1"/>
</dbReference>
<feature type="transmembrane region" description="Helical" evidence="6">
    <location>
        <begin position="84"/>
        <end position="102"/>
    </location>
</feature>
<dbReference type="InterPro" id="IPR036259">
    <property type="entry name" value="MFS_trans_sf"/>
</dbReference>
<keyword evidence="3 6" id="KW-0812">Transmembrane</keyword>
<dbReference type="InterPro" id="IPR011701">
    <property type="entry name" value="MFS"/>
</dbReference>
<accession>A0ABP7C5E1</accession>
<keyword evidence="9" id="KW-1185">Reference proteome</keyword>
<keyword evidence="5 6" id="KW-0472">Membrane</keyword>
<evidence type="ECO:0000256" key="5">
    <source>
        <dbReference type="ARBA" id="ARBA00023136"/>
    </source>
</evidence>